<accession>A0A2P2GTN1</accession>
<sequence>MATQNLSGTRVPATGTTLSTARLFSAPLPELLAEADAKIVESSIDDSDYYGAIVKPPVGPAIVCIPESRSAAERSVMARLLVGRLLGAPMLPLPSSVEARTFGGAR</sequence>
<keyword evidence="2" id="KW-1185">Reference proteome</keyword>
<dbReference type="AlphaFoldDB" id="A0A2P2GTN1"/>
<dbReference type="Proteomes" id="UP000265325">
    <property type="component" value="Unassembled WGS sequence"/>
</dbReference>
<evidence type="ECO:0000313" key="1">
    <source>
        <dbReference type="EMBL" id="KKZ74860.1"/>
    </source>
</evidence>
<comment type="caution">
    <text evidence="1">The sequence shown here is derived from an EMBL/GenBank/DDBJ whole genome shotgun (WGS) entry which is preliminary data.</text>
</comment>
<dbReference type="EMBL" id="LAQS01000006">
    <property type="protein sequence ID" value="KKZ74860.1"/>
    <property type="molecule type" value="Genomic_DNA"/>
</dbReference>
<organism evidence="1 2">
    <name type="scientific">Streptomyces showdoensis</name>
    <dbReference type="NCBI Taxonomy" id="68268"/>
    <lineage>
        <taxon>Bacteria</taxon>
        <taxon>Bacillati</taxon>
        <taxon>Actinomycetota</taxon>
        <taxon>Actinomycetes</taxon>
        <taxon>Kitasatosporales</taxon>
        <taxon>Streptomycetaceae</taxon>
        <taxon>Streptomyces</taxon>
    </lineage>
</organism>
<proteinExistence type="predicted"/>
<evidence type="ECO:0000313" key="2">
    <source>
        <dbReference type="Proteomes" id="UP000265325"/>
    </source>
</evidence>
<gene>
    <name evidence="1" type="ORF">VO63_05265</name>
</gene>
<protein>
    <submittedName>
        <fullName evidence="1">Uncharacterized protein</fullName>
    </submittedName>
</protein>
<reference evidence="1 2" key="1">
    <citation type="submission" date="2015-05" db="EMBL/GenBank/DDBJ databases">
        <title>Draft Genome assembly of Streptomyces showdoensis.</title>
        <authorList>
            <person name="Thapa K.K."/>
            <person name="Metsa-Ketela M."/>
        </authorList>
    </citation>
    <scope>NUCLEOTIDE SEQUENCE [LARGE SCALE GENOMIC DNA]</scope>
    <source>
        <strain evidence="1 2">ATCC 15227</strain>
    </source>
</reference>
<name>A0A2P2GTN1_STREW</name>